<evidence type="ECO:0000313" key="1">
    <source>
        <dbReference type="EMBL" id="PIW17128.1"/>
    </source>
</evidence>
<protein>
    <recommendedName>
        <fullName evidence="3">4-vinyl reductase 4VR domain-containing protein</fullName>
    </recommendedName>
</protein>
<evidence type="ECO:0008006" key="3">
    <source>
        <dbReference type="Google" id="ProtNLM"/>
    </source>
</evidence>
<dbReference type="Gene3D" id="3.30.1380.20">
    <property type="entry name" value="Trafficking protein particle complex subunit 3"/>
    <property type="match status" value="1"/>
</dbReference>
<gene>
    <name evidence="1" type="ORF">COW36_09985</name>
</gene>
<dbReference type="Proteomes" id="UP000231019">
    <property type="component" value="Unassembled WGS sequence"/>
</dbReference>
<proteinExistence type="predicted"/>
<sequence length="418" mass="46853">MSIQVDFQSAKGLVNVYGQSMLFHCNHYNRYLQQTIEDPDYIDSEKILLQSAAETVYLQLKACFAQNPDWKLADKLAMASEIFQFAGFGILDFSKFADSGHSVTVPSSHFGLAMKLNVGHRTKAAEYFDKGFIAGVVEALKDELGPEFQKGFTLTQSQSISLGDDYCRYVVKAGESPAFDWLEKLVPAELPAFCEIPERKFTETPVDEAGIVQAVSGLPLVGDEEGLIPAFGLYLTRMYADYYNKTSFRFEEELQKQMGSVELATELLVESGHICAFNTFGGIMKSAEWKALIQPHLQEKADWVHGMVAVTNALGWGIWRVEELVPGEKLVMRIYEDYESLGYLRWFGKADHPISYLATGGCAGLMNLIYYGDITTDPVLDKELYVKLFQEGAYFVGKQTKCLAMGDEYTEIVVVRNQ</sequence>
<dbReference type="EMBL" id="PFFQ01000028">
    <property type="protein sequence ID" value="PIW17128.1"/>
    <property type="molecule type" value="Genomic_DNA"/>
</dbReference>
<dbReference type="SUPFAM" id="SSF111126">
    <property type="entry name" value="Ligand-binding domain in the NO signalling and Golgi transport"/>
    <property type="match status" value="1"/>
</dbReference>
<dbReference type="AlphaFoldDB" id="A0A2M7G5M4"/>
<comment type="caution">
    <text evidence="1">The sequence shown here is derived from an EMBL/GenBank/DDBJ whole genome shotgun (WGS) entry which is preliminary data.</text>
</comment>
<accession>A0A2M7G5M4</accession>
<dbReference type="InterPro" id="IPR024096">
    <property type="entry name" value="NO_sig/Golgi_transp_ligand-bd"/>
</dbReference>
<name>A0A2M7G5M4_9BACT</name>
<organism evidence="1 2">
    <name type="scientific">bacterium (Candidatus Blackallbacteria) CG17_big_fil_post_rev_8_21_14_2_50_48_46</name>
    <dbReference type="NCBI Taxonomy" id="2014261"/>
    <lineage>
        <taxon>Bacteria</taxon>
        <taxon>Candidatus Blackallbacteria</taxon>
    </lineage>
</organism>
<reference evidence="1 2" key="1">
    <citation type="submission" date="2017-09" db="EMBL/GenBank/DDBJ databases">
        <title>Depth-based differentiation of microbial function through sediment-hosted aquifers and enrichment of novel symbionts in the deep terrestrial subsurface.</title>
        <authorList>
            <person name="Probst A.J."/>
            <person name="Ladd B."/>
            <person name="Jarett J.K."/>
            <person name="Geller-Mcgrath D.E."/>
            <person name="Sieber C.M."/>
            <person name="Emerson J.B."/>
            <person name="Anantharaman K."/>
            <person name="Thomas B.C."/>
            <person name="Malmstrom R."/>
            <person name="Stieglmeier M."/>
            <person name="Klingl A."/>
            <person name="Woyke T."/>
            <person name="Ryan C.M."/>
            <person name="Banfield J.F."/>
        </authorList>
    </citation>
    <scope>NUCLEOTIDE SEQUENCE [LARGE SCALE GENOMIC DNA]</scope>
    <source>
        <strain evidence="1">CG17_big_fil_post_rev_8_21_14_2_50_48_46</strain>
    </source>
</reference>
<evidence type="ECO:0000313" key="2">
    <source>
        <dbReference type="Proteomes" id="UP000231019"/>
    </source>
</evidence>